<keyword evidence="1" id="KW-0732">Signal</keyword>
<evidence type="ECO:0000313" key="2">
    <source>
        <dbReference type="EMBL" id="MPR34253.1"/>
    </source>
</evidence>
<dbReference type="AlphaFoldDB" id="A0A7C9FYD8"/>
<keyword evidence="3" id="KW-1185">Reference proteome</keyword>
<reference evidence="2 3" key="1">
    <citation type="submission" date="2019-10" db="EMBL/GenBank/DDBJ databases">
        <title>Draft Genome Sequence of Cytophagaceae sp. SJW1-29.</title>
        <authorList>
            <person name="Choi A."/>
        </authorList>
    </citation>
    <scope>NUCLEOTIDE SEQUENCE [LARGE SCALE GENOMIC DNA]</scope>
    <source>
        <strain evidence="2 3">SJW1-29</strain>
    </source>
</reference>
<dbReference type="EMBL" id="WHLY01000002">
    <property type="protein sequence ID" value="MPR34253.1"/>
    <property type="molecule type" value="Genomic_DNA"/>
</dbReference>
<evidence type="ECO:0000313" key="3">
    <source>
        <dbReference type="Proteomes" id="UP000479293"/>
    </source>
</evidence>
<gene>
    <name evidence="2" type="ORF">GBK04_13025</name>
</gene>
<dbReference type="Proteomes" id="UP000479293">
    <property type="component" value="Unassembled WGS sequence"/>
</dbReference>
<evidence type="ECO:0008006" key="4">
    <source>
        <dbReference type="Google" id="ProtNLM"/>
    </source>
</evidence>
<comment type="caution">
    <text evidence="2">The sequence shown here is derived from an EMBL/GenBank/DDBJ whole genome shotgun (WGS) entry which is preliminary data.</text>
</comment>
<feature type="signal peptide" evidence="1">
    <location>
        <begin position="1"/>
        <end position="20"/>
    </location>
</feature>
<feature type="chain" id="PRO_5029012969" description="Por secretion system C-terminal sorting domain-containing protein" evidence="1">
    <location>
        <begin position="21"/>
        <end position="128"/>
    </location>
</feature>
<name>A0A7C9FYD8_9BACT</name>
<evidence type="ECO:0000256" key="1">
    <source>
        <dbReference type="SAM" id="SignalP"/>
    </source>
</evidence>
<proteinExistence type="predicted"/>
<organism evidence="2 3">
    <name type="scientific">Salmonirosea aquatica</name>
    <dbReference type="NCBI Taxonomy" id="2654236"/>
    <lineage>
        <taxon>Bacteria</taxon>
        <taxon>Pseudomonadati</taxon>
        <taxon>Bacteroidota</taxon>
        <taxon>Cytophagia</taxon>
        <taxon>Cytophagales</taxon>
        <taxon>Spirosomataceae</taxon>
        <taxon>Salmonirosea</taxon>
    </lineage>
</organism>
<protein>
    <recommendedName>
        <fullName evidence="4">Por secretion system C-terminal sorting domain-containing protein</fullName>
    </recommendedName>
</protein>
<dbReference type="RefSeq" id="WP_152760301.1">
    <property type="nucleotide sequence ID" value="NZ_WHLY01000002.1"/>
</dbReference>
<sequence length="128" mass="14062">MKRIILVAAVWMGVSAANLATANSINPSTEVRTDGTVDMSVETFKDMKFKLTIKNLSNRSYIAIKRSTGETLYSEYASKTESYTKVFDLSNLADGKYAFVIESGNGNIEKPFTISTETTRTVTPISAE</sequence>
<accession>A0A7C9FYD8</accession>